<dbReference type="PANTHER" id="PTHR21581">
    <property type="entry name" value="D-ALANYL-D-ALANINE CARBOXYPEPTIDASE"/>
    <property type="match status" value="1"/>
</dbReference>
<evidence type="ECO:0000256" key="14">
    <source>
        <dbReference type="PIRSR" id="PIRSR618044-2"/>
    </source>
</evidence>
<evidence type="ECO:0000256" key="3">
    <source>
        <dbReference type="ARBA" id="ARBA00007164"/>
    </source>
</evidence>
<dbReference type="InterPro" id="IPR015956">
    <property type="entry name" value="Peniciliin-bd_prot_C_sf"/>
</dbReference>
<evidence type="ECO:0000256" key="1">
    <source>
        <dbReference type="ARBA" id="ARBA00003217"/>
    </source>
</evidence>
<evidence type="ECO:0000256" key="8">
    <source>
        <dbReference type="ARBA" id="ARBA00022801"/>
    </source>
</evidence>
<keyword evidence="6" id="KW-0645">Protease</keyword>
<dbReference type="PANTHER" id="PTHR21581:SF6">
    <property type="entry name" value="TRAFFICKING PROTEIN PARTICLE COMPLEX SUBUNIT 12"/>
    <property type="match status" value="1"/>
</dbReference>
<dbReference type="Pfam" id="PF00768">
    <property type="entry name" value="Peptidase_S11"/>
    <property type="match status" value="1"/>
</dbReference>
<accession>A0A1H6F7H8</accession>
<evidence type="ECO:0000256" key="9">
    <source>
        <dbReference type="ARBA" id="ARBA00022960"/>
    </source>
</evidence>
<protein>
    <recommendedName>
        <fullName evidence="4">serine-type D-Ala-D-Ala carboxypeptidase</fullName>
        <ecNumber evidence="4">3.4.16.4</ecNumber>
    </recommendedName>
</protein>
<feature type="binding site" evidence="14">
    <location>
        <position position="244"/>
    </location>
    <ligand>
        <name>substrate</name>
    </ligand>
</feature>
<dbReference type="InterPro" id="IPR037167">
    <property type="entry name" value="Peptidase_S11_C_sf"/>
</dbReference>
<feature type="active site" description="Proton acceptor" evidence="13">
    <location>
        <position position="85"/>
    </location>
</feature>
<evidence type="ECO:0000256" key="5">
    <source>
        <dbReference type="ARBA" id="ARBA00022645"/>
    </source>
</evidence>
<dbReference type="SUPFAM" id="SSF56601">
    <property type="entry name" value="beta-lactamase/transpeptidase-like"/>
    <property type="match status" value="1"/>
</dbReference>
<dbReference type="GO" id="GO:0071555">
    <property type="term" value="P:cell wall organization"/>
    <property type="evidence" value="ECO:0007669"/>
    <property type="project" value="UniProtKB-KW"/>
</dbReference>
<dbReference type="GO" id="GO:0009002">
    <property type="term" value="F:serine-type D-Ala-D-Ala carboxypeptidase activity"/>
    <property type="evidence" value="ECO:0007669"/>
    <property type="project" value="UniProtKB-EC"/>
</dbReference>
<comment type="catalytic activity">
    <reaction evidence="12">
        <text>Preferential cleavage: (Ac)2-L-Lys-D-Ala-|-D-Ala. Also transpeptidation of peptidyl-alanyl moieties that are N-acyl substituents of D-alanine.</text>
        <dbReference type="EC" id="3.4.16.4"/>
    </reaction>
</comment>
<evidence type="ECO:0000259" key="16">
    <source>
        <dbReference type="SMART" id="SM00936"/>
    </source>
</evidence>
<organism evidence="17 18">
    <name type="scientific">Candidatus Venteria ishoeyi</name>
    <dbReference type="NCBI Taxonomy" id="1899563"/>
    <lineage>
        <taxon>Bacteria</taxon>
        <taxon>Pseudomonadati</taxon>
        <taxon>Pseudomonadota</taxon>
        <taxon>Gammaproteobacteria</taxon>
        <taxon>Thiotrichales</taxon>
        <taxon>Thiotrichaceae</taxon>
        <taxon>Venteria</taxon>
    </lineage>
</organism>
<dbReference type="SMART" id="SM00936">
    <property type="entry name" value="PBP5_C"/>
    <property type="match status" value="1"/>
</dbReference>
<evidence type="ECO:0000256" key="12">
    <source>
        <dbReference type="ARBA" id="ARBA00034000"/>
    </source>
</evidence>
<dbReference type="EMBL" id="FMSV02000429">
    <property type="protein sequence ID" value="SEH06090.1"/>
    <property type="molecule type" value="Genomic_DNA"/>
</dbReference>
<sequence>MPVIFNFYFDFLMLFSSLRYLFISFIFFFSFAAFADAEKPAVVVAPPPPPPNIAAKSWLLIDFLSGQVIMEKNADEQVAPASLTKLMTAYVVFHELKSKHLSLSDKVRVSEKAWRMGGSKMYIKVDSEVTIEDLLKGMIIQSGNDASVALAEFVAGSEDSFASLMNQYAARLQLKQTHFDNSTGMPGPKHLTSARDMVTLATALVQDFPEYYKLYSQKEFTYNKITQQNRNLLLWRDNSVDGMKTGYTESAGYCLLASAKRDNMRLISVVMGTKSKKARASESQKMLNYGFRFYETHKVYSAGQDLSSQRVWQGASEQVSLGLAKDLYVTTPRGQYQQIQPMLNFTSTQIMAPVSAGTTYGRIRLLLGGQELVSRPLLAKQDIAEGNWWQMGVDYLLLQFE</sequence>
<evidence type="ECO:0000256" key="6">
    <source>
        <dbReference type="ARBA" id="ARBA00022670"/>
    </source>
</evidence>
<evidence type="ECO:0000256" key="13">
    <source>
        <dbReference type="PIRSR" id="PIRSR618044-1"/>
    </source>
</evidence>
<feature type="domain" description="Peptidase S11 D-Ala-D-Ala carboxypeptidase A C-terminal" evidence="16">
    <location>
        <begin position="294"/>
        <end position="385"/>
    </location>
</feature>
<feature type="active site" evidence="13">
    <location>
        <position position="142"/>
    </location>
</feature>
<keyword evidence="7" id="KW-0732">Signal</keyword>
<keyword evidence="5 17" id="KW-0121">Carboxypeptidase</keyword>
<evidence type="ECO:0000313" key="17">
    <source>
        <dbReference type="EMBL" id="SEH06090.1"/>
    </source>
</evidence>
<keyword evidence="9" id="KW-0133">Cell shape</keyword>
<evidence type="ECO:0000256" key="15">
    <source>
        <dbReference type="RuleBase" id="RU004016"/>
    </source>
</evidence>
<comment type="similarity">
    <text evidence="3 15">Belongs to the peptidase S11 family.</text>
</comment>
<dbReference type="UniPathway" id="UPA00219"/>
<evidence type="ECO:0000256" key="2">
    <source>
        <dbReference type="ARBA" id="ARBA00004752"/>
    </source>
</evidence>
<reference evidence="17 18" key="1">
    <citation type="submission" date="2016-10" db="EMBL/GenBank/DDBJ databases">
        <authorList>
            <person name="de Groot N.N."/>
        </authorList>
    </citation>
    <scope>NUCLEOTIDE SEQUENCE [LARGE SCALE GENOMIC DNA]</scope>
    <source>
        <strain evidence="17">MBHS1</strain>
    </source>
</reference>
<evidence type="ECO:0000256" key="7">
    <source>
        <dbReference type="ARBA" id="ARBA00022729"/>
    </source>
</evidence>
<dbReference type="GO" id="GO:0008360">
    <property type="term" value="P:regulation of cell shape"/>
    <property type="evidence" value="ECO:0007669"/>
    <property type="project" value="UniProtKB-KW"/>
</dbReference>
<dbReference type="InterPro" id="IPR018044">
    <property type="entry name" value="Peptidase_S11"/>
</dbReference>
<dbReference type="Gene3D" id="3.40.710.10">
    <property type="entry name" value="DD-peptidase/beta-lactamase superfamily"/>
    <property type="match status" value="1"/>
</dbReference>
<dbReference type="InterPro" id="IPR012338">
    <property type="entry name" value="Beta-lactam/transpept-like"/>
</dbReference>
<comment type="function">
    <text evidence="1">Removes C-terminal D-alanyl residues from sugar-peptide cell wall precursors.</text>
</comment>
<keyword evidence="11" id="KW-0961">Cell wall biogenesis/degradation</keyword>
<keyword evidence="8 17" id="KW-0378">Hydrolase</keyword>
<evidence type="ECO:0000256" key="10">
    <source>
        <dbReference type="ARBA" id="ARBA00022984"/>
    </source>
</evidence>
<proteinExistence type="inferred from homology"/>
<feature type="active site" description="Acyl-ester intermediate" evidence="13">
    <location>
        <position position="82"/>
    </location>
</feature>
<dbReference type="SUPFAM" id="SSF69189">
    <property type="entry name" value="Penicillin-binding protein associated domain"/>
    <property type="match status" value="1"/>
</dbReference>
<dbReference type="GO" id="GO:0009252">
    <property type="term" value="P:peptidoglycan biosynthetic process"/>
    <property type="evidence" value="ECO:0007669"/>
    <property type="project" value="UniProtKB-UniPathway"/>
</dbReference>
<dbReference type="GO" id="GO:0006508">
    <property type="term" value="P:proteolysis"/>
    <property type="evidence" value="ECO:0007669"/>
    <property type="project" value="UniProtKB-KW"/>
</dbReference>
<evidence type="ECO:0000256" key="4">
    <source>
        <dbReference type="ARBA" id="ARBA00012448"/>
    </source>
</evidence>
<dbReference type="InterPro" id="IPR001967">
    <property type="entry name" value="Peptidase_S11_N"/>
</dbReference>
<dbReference type="Gene3D" id="2.60.410.10">
    <property type="entry name" value="D-Ala-D-Ala carboxypeptidase, C-terminal domain"/>
    <property type="match status" value="1"/>
</dbReference>
<dbReference type="InterPro" id="IPR012907">
    <property type="entry name" value="Peptidase_S11_C"/>
</dbReference>
<dbReference type="EC" id="3.4.16.4" evidence="4"/>
<keyword evidence="18" id="KW-1185">Reference proteome</keyword>
<evidence type="ECO:0000256" key="11">
    <source>
        <dbReference type="ARBA" id="ARBA00023316"/>
    </source>
</evidence>
<gene>
    <name evidence="17" type="primary">dacC</name>
    <name evidence="17" type="ORF">MBHS_01945</name>
</gene>
<name>A0A1H6F7H8_9GAMM</name>
<evidence type="ECO:0000313" key="18">
    <source>
        <dbReference type="Proteomes" id="UP000236724"/>
    </source>
</evidence>
<dbReference type="AlphaFoldDB" id="A0A1H6F7H8"/>
<keyword evidence="10" id="KW-0573">Peptidoglycan synthesis</keyword>
<dbReference type="PRINTS" id="PR00725">
    <property type="entry name" value="DADACBPTASE1"/>
</dbReference>
<dbReference type="Pfam" id="PF07943">
    <property type="entry name" value="PBP5_C"/>
    <property type="match status" value="1"/>
</dbReference>
<dbReference type="Proteomes" id="UP000236724">
    <property type="component" value="Unassembled WGS sequence"/>
</dbReference>
<comment type="pathway">
    <text evidence="2">Cell wall biogenesis; peptidoglycan biosynthesis.</text>
</comment>